<feature type="compositionally biased region" description="Low complexity" evidence="1">
    <location>
        <begin position="694"/>
        <end position="735"/>
    </location>
</feature>
<dbReference type="PANTHER" id="PTHR46362:SF1">
    <property type="entry name" value="GEM-ASSOCIATED PROTEIN 5"/>
    <property type="match status" value="1"/>
</dbReference>
<dbReference type="InterPro" id="IPR056421">
    <property type="entry name" value="TPR_GEMI5"/>
</dbReference>
<feature type="compositionally biased region" description="Low complexity" evidence="1">
    <location>
        <begin position="506"/>
        <end position="518"/>
    </location>
</feature>
<organism evidence="4 5">
    <name type="scientific">Aplysia californica</name>
    <name type="common">California sea hare</name>
    <dbReference type="NCBI Taxonomy" id="6500"/>
    <lineage>
        <taxon>Eukaryota</taxon>
        <taxon>Metazoa</taxon>
        <taxon>Spiralia</taxon>
        <taxon>Lophotrochozoa</taxon>
        <taxon>Mollusca</taxon>
        <taxon>Gastropoda</taxon>
        <taxon>Heterobranchia</taxon>
        <taxon>Euthyneura</taxon>
        <taxon>Tectipleura</taxon>
        <taxon>Aplysiida</taxon>
        <taxon>Aplysioidea</taxon>
        <taxon>Aplysiidae</taxon>
        <taxon>Aplysia</taxon>
    </lineage>
</organism>
<feature type="compositionally biased region" description="Low complexity" evidence="1">
    <location>
        <begin position="597"/>
        <end position="619"/>
    </location>
</feature>
<feature type="domain" description="Gem-associated protein 5 RBS" evidence="3">
    <location>
        <begin position="307"/>
        <end position="377"/>
    </location>
</feature>
<evidence type="ECO:0000313" key="5">
    <source>
        <dbReference type="RefSeq" id="XP_005111524.2"/>
    </source>
</evidence>
<accession>A0ABM0K8S0</accession>
<feature type="compositionally biased region" description="Low complexity" evidence="1">
    <location>
        <begin position="470"/>
        <end position="484"/>
    </location>
</feature>
<gene>
    <name evidence="5" type="primary">LOC101862229</name>
</gene>
<dbReference type="RefSeq" id="XP_005111524.2">
    <property type="nucleotide sequence ID" value="XM_005111467.3"/>
</dbReference>
<feature type="region of interest" description="Disordered" evidence="1">
    <location>
        <begin position="780"/>
        <end position="867"/>
    </location>
</feature>
<dbReference type="InterPro" id="IPR056420">
    <property type="entry name" value="GEMI5_RBS"/>
</dbReference>
<dbReference type="Pfam" id="PF23774">
    <property type="entry name" value="TPR_GEMI5"/>
    <property type="match status" value="1"/>
</dbReference>
<sequence length="1065" mass="114000">MDYHLQLELWRGNVAGAVQIARQRNELSDWIVAMAPQASLELWQEVSGEYAEQLEEDGQYHKAATYLLAAQKVRQTIDLFRRHRLFKEAVSLAKVRLSPMDPVLEDLYMEWGQVLMKDGQIEQAAKCYLAMRQVQEAGMVLTRRQDHASLKTACHMTLIANEQHPQGMLYAFRLFSQYLASGDWSEAHAFIAEHETLKVLLPLLCTHELLVQQLASLCPELTLTQKSSTSDHFFLKEKKEPATGKVGPPEFLLDKSERDPVVPWEAHLIGEHSFPHHVLRAWYRGLDIARLLQELNATYMAIVQMAPPQQGAPDTPTVLVQVSVELTLCLLSLLTAETTSAVLHLLHSLAALHQGGHLKLLQAICRLMLPQGPKYMLKLQQEFNASRVLIAMENNGNVDQAGVEGHNTIKKYLTDVKEDGHISTASPRCRELDCVRAYFYLVVLDYLREDLNLSHSDNDSLDGMPNGPLSGEASSGGSEGGAVSDIGKESGSLTSSEGGATKEKSVLSSSPKSGDSSPGAGGEVKDDVKSAPCAASPGVAGKKSDSSSSTRPKLKCDSQEGVATSGEKVGEKTTSSSLSKSGSKDKEDSDRSHQLGSLSSPTAPKSSSVDPPSVLLPPLATKAVKGSSRSPPSPLSSSPLSPHAAPKASSTSALSSSPTSAAAAAAMPPRSPGSLHGGDPLSVIKGNSPVSENSSKLSATAASSSPSSLSPPLLSLSPNTSSTGTASATSPSVTTRGQISFRNLLRLSKGILWDVQAKREALTETLGYIHRAISQHLLTNRTSVSSEEGPESESSGSSSRKDGGAHGEEDGGSHRPQLSSVPAAATSPVLSGTPDILKGAHVGATGQPGSVTPPSTTTPTSLSPRLEFGGYRGPIRSLSEPMAHSNTPTSPLEGKMESNVIGFQVEKELLGSFTDYLSSSQKSRKILWMDNRGSPEDIDSGPLSPSGSMARDAGGVPVDWDELPVDVKYFQPYVSLTMLKQEQEALSQELKRVPDTSKAPFPSSRASIKKLMEVCLHSPLLSPQERAVYHKQLSDWAVLFSVTSQQKLETDEFFSAVVAKLGSSS</sequence>
<feature type="region of interest" description="Disordered" evidence="1">
    <location>
        <begin position="457"/>
        <end position="735"/>
    </location>
</feature>
<proteinExistence type="predicted"/>
<evidence type="ECO:0000259" key="2">
    <source>
        <dbReference type="Pfam" id="PF23774"/>
    </source>
</evidence>
<protein>
    <submittedName>
        <fullName evidence="5">Uncharacterized protein LOC101862229</fullName>
    </submittedName>
</protein>
<dbReference type="GeneID" id="101862229"/>
<feature type="compositionally biased region" description="Basic and acidic residues" evidence="1">
    <location>
        <begin position="799"/>
        <end position="813"/>
    </location>
</feature>
<keyword evidence="4" id="KW-1185">Reference proteome</keyword>
<feature type="compositionally biased region" description="Basic and acidic residues" evidence="1">
    <location>
        <begin position="582"/>
        <end position="593"/>
    </location>
</feature>
<feature type="compositionally biased region" description="Low complexity" evidence="1">
    <location>
        <begin position="627"/>
        <end position="674"/>
    </location>
</feature>
<dbReference type="InterPro" id="IPR052640">
    <property type="entry name" value="Gemin-5"/>
</dbReference>
<feature type="compositionally biased region" description="Low complexity" evidence="1">
    <location>
        <begin position="783"/>
        <end position="798"/>
    </location>
</feature>
<dbReference type="Proteomes" id="UP000694888">
    <property type="component" value="Unplaced"/>
</dbReference>
<feature type="compositionally biased region" description="Low complexity" evidence="1">
    <location>
        <begin position="848"/>
        <end position="864"/>
    </location>
</feature>
<dbReference type="Pfam" id="PF23777">
    <property type="entry name" value="GEMI5_RBS"/>
    <property type="match status" value="1"/>
</dbReference>
<feature type="domain" description="Gem-associated protein 5 TPR" evidence="2">
    <location>
        <begin position="2"/>
        <end position="184"/>
    </location>
</feature>
<evidence type="ECO:0000256" key="1">
    <source>
        <dbReference type="SAM" id="MobiDB-lite"/>
    </source>
</evidence>
<reference evidence="5" key="1">
    <citation type="submission" date="2025-08" db="UniProtKB">
        <authorList>
            <consortium name="RefSeq"/>
        </authorList>
    </citation>
    <scope>IDENTIFICATION</scope>
</reference>
<name>A0ABM0K8S0_APLCA</name>
<evidence type="ECO:0000259" key="3">
    <source>
        <dbReference type="Pfam" id="PF23777"/>
    </source>
</evidence>
<dbReference type="PANTHER" id="PTHR46362">
    <property type="entry name" value="GEM-ASSOCIATED PROTEIN 5"/>
    <property type="match status" value="1"/>
</dbReference>
<evidence type="ECO:0000313" key="4">
    <source>
        <dbReference type="Proteomes" id="UP000694888"/>
    </source>
</evidence>